<evidence type="ECO:0000256" key="1">
    <source>
        <dbReference type="SAM" id="MobiDB-lite"/>
    </source>
</evidence>
<evidence type="ECO:0000313" key="2">
    <source>
        <dbReference type="EMBL" id="SLM48495.1"/>
    </source>
</evidence>
<reference evidence="2 3" key="1">
    <citation type="submission" date="2017-03" db="EMBL/GenBank/DDBJ databases">
        <authorList>
            <person name="Afonso C.L."/>
            <person name="Miller P.J."/>
            <person name="Scott M.A."/>
            <person name="Spackman E."/>
            <person name="Goraichik I."/>
            <person name="Dimitrov K.M."/>
            <person name="Suarez D.L."/>
            <person name="Swayne D.E."/>
        </authorList>
    </citation>
    <scope>NUCLEOTIDE SEQUENCE [LARGE SCALE GENOMIC DNA]</scope>
    <source>
        <strain evidence="2">Genome sequencing of Nitrospira japonica strain NJ11</strain>
    </source>
</reference>
<dbReference type="AlphaFoldDB" id="A0A1W1I689"/>
<sequence>MEWFQARLIDCSMQRPRVSGLPDAARGSELEGVMYGEGEIRAEEAACEHRDDWARGSREDDVDGGVDESVCG</sequence>
<proteinExistence type="predicted"/>
<dbReference type="EMBL" id="LT828648">
    <property type="protein sequence ID" value="SLM48495.1"/>
    <property type="molecule type" value="Genomic_DNA"/>
</dbReference>
<feature type="region of interest" description="Disordered" evidence="1">
    <location>
        <begin position="48"/>
        <end position="72"/>
    </location>
</feature>
<accession>A0A1W1I689</accession>
<dbReference type="KEGG" id="nja:NSJP_2323"/>
<protein>
    <submittedName>
        <fullName evidence="2">Uncharacterized protein</fullName>
    </submittedName>
</protein>
<name>A0A1W1I689_9BACT</name>
<keyword evidence="3" id="KW-1185">Reference proteome</keyword>
<dbReference type="Proteomes" id="UP000192042">
    <property type="component" value="Chromosome I"/>
</dbReference>
<dbReference type="STRING" id="1325564.NSJP_2323"/>
<organism evidence="2 3">
    <name type="scientific">Nitrospira japonica</name>
    <dbReference type="NCBI Taxonomy" id="1325564"/>
    <lineage>
        <taxon>Bacteria</taxon>
        <taxon>Pseudomonadati</taxon>
        <taxon>Nitrospirota</taxon>
        <taxon>Nitrospiria</taxon>
        <taxon>Nitrospirales</taxon>
        <taxon>Nitrospiraceae</taxon>
        <taxon>Nitrospira</taxon>
    </lineage>
</organism>
<feature type="compositionally biased region" description="Basic and acidic residues" evidence="1">
    <location>
        <begin position="48"/>
        <end position="59"/>
    </location>
</feature>
<evidence type="ECO:0000313" key="3">
    <source>
        <dbReference type="Proteomes" id="UP000192042"/>
    </source>
</evidence>
<gene>
    <name evidence="2" type="ORF">NSJP_2323</name>
</gene>